<feature type="region of interest" description="Disordered" evidence="2">
    <location>
        <begin position="124"/>
        <end position="154"/>
    </location>
</feature>
<gene>
    <name evidence="4" type="ORF">C1645_738758</name>
</gene>
<evidence type="ECO:0000256" key="2">
    <source>
        <dbReference type="SAM" id="MobiDB-lite"/>
    </source>
</evidence>
<feature type="region of interest" description="Disordered" evidence="2">
    <location>
        <begin position="35"/>
        <end position="61"/>
    </location>
</feature>
<dbReference type="Proteomes" id="UP000265703">
    <property type="component" value="Unassembled WGS sequence"/>
</dbReference>
<dbReference type="PROSITE" id="PS50118">
    <property type="entry name" value="HMG_BOX_2"/>
    <property type="match status" value="1"/>
</dbReference>
<dbReference type="Gene3D" id="1.10.30.10">
    <property type="entry name" value="High mobility group box domain"/>
    <property type="match status" value="1"/>
</dbReference>
<keyword evidence="1" id="KW-0539">Nucleus</keyword>
<dbReference type="InterPro" id="IPR036910">
    <property type="entry name" value="HMG_box_dom_sf"/>
</dbReference>
<evidence type="ECO:0000256" key="1">
    <source>
        <dbReference type="PROSITE-ProRule" id="PRU00267"/>
    </source>
</evidence>
<organism evidence="4 5">
    <name type="scientific">Glomus cerebriforme</name>
    <dbReference type="NCBI Taxonomy" id="658196"/>
    <lineage>
        <taxon>Eukaryota</taxon>
        <taxon>Fungi</taxon>
        <taxon>Fungi incertae sedis</taxon>
        <taxon>Mucoromycota</taxon>
        <taxon>Glomeromycotina</taxon>
        <taxon>Glomeromycetes</taxon>
        <taxon>Glomerales</taxon>
        <taxon>Glomeraceae</taxon>
        <taxon>Glomus</taxon>
    </lineage>
</organism>
<protein>
    <recommendedName>
        <fullName evidence="3">HMG box domain-containing protein</fullName>
    </recommendedName>
</protein>
<proteinExistence type="predicted"/>
<name>A0A397SSX0_9GLOM</name>
<dbReference type="GO" id="GO:0003677">
    <property type="term" value="F:DNA binding"/>
    <property type="evidence" value="ECO:0007669"/>
    <property type="project" value="UniProtKB-UniRule"/>
</dbReference>
<dbReference type="EMBL" id="QKYT01000226">
    <property type="protein sequence ID" value="RIA89260.1"/>
    <property type="molecule type" value="Genomic_DNA"/>
</dbReference>
<evidence type="ECO:0000313" key="4">
    <source>
        <dbReference type="EMBL" id="RIA89260.1"/>
    </source>
</evidence>
<evidence type="ECO:0000259" key="3">
    <source>
        <dbReference type="PROSITE" id="PS50118"/>
    </source>
</evidence>
<feature type="domain" description="HMG box" evidence="3">
    <location>
        <begin position="57"/>
        <end position="119"/>
    </location>
</feature>
<feature type="compositionally biased region" description="Basic and acidic residues" evidence="2">
    <location>
        <begin position="41"/>
        <end position="53"/>
    </location>
</feature>
<dbReference type="AlphaFoldDB" id="A0A397SSX0"/>
<dbReference type="GO" id="GO:0005634">
    <property type="term" value="C:nucleus"/>
    <property type="evidence" value="ECO:0007669"/>
    <property type="project" value="UniProtKB-UniRule"/>
</dbReference>
<feature type="compositionally biased region" description="Polar residues" evidence="2">
    <location>
        <begin position="141"/>
        <end position="154"/>
    </location>
</feature>
<feature type="DNA-binding region" description="HMG box" evidence="1">
    <location>
        <begin position="57"/>
        <end position="119"/>
    </location>
</feature>
<dbReference type="OrthoDB" id="2427056at2759"/>
<dbReference type="SUPFAM" id="SSF47095">
    <property type="entry name" value="HMG-box"/>
    <property type="match status" value="1"/>
</dbReference>
<dbReference type="InterPro" id="IPR009071">
    <property type="entry name" value="HMG_box_dom"/>
</dbReference>
<keyword evidence="1" id="KW-0238">DNA-binding</keyword>
<sequence length="259" mass="30120">MTDTMSQQKEFVFISVDGKQTKNIAITPPENLKVEFPPKFTDSELGRTHDKKGSGKNKKPPNAFILFRKKYVESLHRLGHHDAMKKVSGWARDAWNKLSQNEKDQYEFYANRAASLYQEWEIRNPQPTIRQPTTRRKKNTNVRGPSSNRPAPIQTIQLPKTHSTHLLSPKSSPESLIDIFPEYDRNCNQILSDISTDPFPGFQNILYYPTNIMYESSIMPDCFFNVEDNYSVPPLTEIQPTNNQFYEFDYFSNPKLNYL</sequence>
<keyword evidence="5" id="KW-1185">Reference proteome</keyword>
<evidence type="ECO:0000313" key="5">
    <source>
        <dbReference type="Proteomes" id="UP000265703"/>
    </source>
</evidence>
<reference evidence="4 5" key="1">
    <citation type="submission" date="2018-06" db="EMBL/GenBank/DDBJ databases">
        <title>Comparative genomics reveals the genomic features of Rhizophagus irregularis, R. cerebriforme, R. diaphanum and Gigaspora rosea, and their symbiotic lifestyle signature.</title>
        <authorList>
            <person name="Morin E."/>
            <person name="San Clemente H."/>
            <person name="Chen E.C.H."/>
            <person name="De La Providencia I."/>
            <person name="Hainaut M."/>
            <person name="Kuo A."/>
            <person name="Kohler A."/>
            <person name="Murat C."/>
            <person name="Tang N."/>
            <person name="Roy S."/>
            <person name="Loubradou J."/>
            <person name="Henrissat B."/>
            <person name="Grigoriev I.V."/>
            <person name="Corradi N."/>
            <person name="Roux C."/>
            <person name="Martin F.M."/>
        </authorList>
    </citation>
    <scope>NUCLEOTIDE SEQUENCE [LARGE SCALE GENOMIC DNA]</scope>
    <source>
        <strain evidence="4 5">DAOM 227022</strain>
    </source>
</reference>
<accession>A0A397SSX0</accession>
<comment type="caution">
    <text evidence="4">The sequence shown here is derived from an EMBL/GenBank/DDBJ whole genome shotgun (WGS) entry which is preliminary data.</text>
</comment>